<gene>
    <name evidence="16" type="ORF">A6M21_00140</name>
</gene>
<comment type="caution">
    <text evidence="16">The sequence shown here is derived from an EMBL/GenBank/DDBJ whole genome shotgun (WGS) entry which is preliminary data.</text>
</comment>
<dbReference type="UniPathway" id="UPA00561">
    <property type="reaction ID" value="UER00618"/>
</dbReference>
<dbReference type="SFLD" id="SFLDF00007">
    <property type="entry name" value="methylaspartate_ammonia-lyase"/>
    <property type="match status" value="1"/>
</dbReference>
<dbReference type="GO" id="GO:0046872">
    <property type="term" value="F:metal ion binding"/>
    <property type="evidence" value="ECO:0007669"/>
    <property type="project" value="UniProtKB-KW"/>
</dbReference>
<evidence type="ECO:0000256" key="5">
    <source>
        <dbReference type="ARBA" id="ARBA00011738"/>
    </source>
</evidence>
<feature type="binding site" evidence="13">
    <location>
        <position position="238"/>
    </location>
    <ligand>
        <name>Mg(2+)</name>
        <dbReference type="ChEBI" id="CHEBI:18420"/>
    </ligand>
</feature>
<evidence type="ECO:0000259" key="15">
    <source>
        <dbReference type="Pfam" id="PF07476"/>
    </source>
</evidence>
<evidence type="ECO:0000313" key="17">
    <source>
        <dbReference type="Proteomes" id="UP000078532"/>
    </source>
</evidence>
<dbReference type="AlphaFoldDB" id="A0A1B7LE13"/>
<feature type="binding site" evidence="13">
    <location>
        <position position="273"/>
    </location>
    <ligand>
        <name>Mg(2+)</name>
        <dbReference type="ChEBI" id="CHEBI:18420"/>
    </ligand>
</feature>
<evidence type="ECO:0000256" key="4">
    <source>
        <dbReference type="ARBA" id="ARBA00009954"/>
    </source>
</evidence>
<keyword evidence="8 13" id="KW-0460">Magnesium</keyword>
<name>A0A1B7LE13_9FIRM</name>
<evidence type="ECO:0000256" key="7">
    <source>
        <dbReference type="ARBA" id="ARBA00022723"/>
    </source>
</evidence>
<dbReference type="NCBIfam" id="TIGR01502">
    <property type="entry name" value="B_methylAsp_ase"/>
    <property type="match status" value="1"/>
</dbReference>
<dbReference type="EMBL" id="LYVF01000165">
    <property type="protein sequence ID" value="OAT81326.1"/>
    <property type="molecule type" value="Genomic_DNA"/>
</dbReference>
<dbReference type="Pfam" id="PF07476">
    <property type="entry name" value="MAAL_C"/>
    <property type="match status" value="1"/>
</dbReference>
<dbReference type="SFLD" id="SFLDS00001">
    <property type="entry name" value="Enolase"/>
    <property type="match status" value="1"/>
</dbReference>
<dbReference type="InterPro" id="IPR036849">
    <property type="entry name" value="Enolase-like_C_sf"/>
</dbReference>
<evidence type="ECO:0000313" key="16">
    <source>
        <dbReference type="EMBL" id="OAT81326.1"/>
    </source>
</evidence>
<feature type="binding site" evidence="11">
    <location>
        <position position="329"/>
    </location>
    <ligand>
        <name>(2S,3S)-3-methyl-L-aspartate</name>
        <dbReference type="ChEBI" id="CHEBI:58724"/>
    </ligand>
</feature>
<feature type="domain" description="Methylaspartate ammonia-lyase C-terminal" evidence="15">
    <location>
        <begin position="163"/>
        <end position="409"/>
    </location>
</feature>
<evidence type="ECO:0000256" key="11">
    <source>
        <dbReference type="PIRSR" id="PIRSR017107-2"/>
    </source>
</evidence>
<dbReference type="PIRSF" id="PIRSF017107">
    <property type="entry name" value="MAL"/>
    <property type="match status" value="1"/>
</dbReference>
<evidence type="ECO:0000256" key="10">
    <source>
        <dbReference type="PIRSR" id="PIRSR017107-1"/>
    </source>
</evidence>
<dbReference type="Pfam" id="PF05034">
    <property type="entry name" value="MAAL_N"/>
    <property type="match status" value="1"/>
</dbReference>
<feature type="binding site" evidence="13">
    <location>
        <position position="307"/>
    </location>
    <ligand>
        <name>Mg(2+)</name>
        <dbReference type="ChEBI" id="CHEBI:18420"/>
    </ligand>
</feature>
<keyword evidence="7 13" id="KW-0479">Metal-binding</keyword>
<dbReference type="InterPro" id="IPR006395">
    <property type="entry name" value="Me_Asp_am_lyase"/>
</dbReference>
<feature type="site" description="Transition state stabilizer" evidence="12">
    <location>
        <position position="195"/>
    </location>
</feature>
<dbReference type="InterPro" id="IPR022662">
    <property type="entry name" value="MeAsp_NH4-lyase_C"/>
</dbReference>
<evidence type="ECO:0000256" key="3">
    <source>
        <dbReference type="ARBA" id="ARBA00004675"/>
    </source>
</evidence>
<comment type="subunit">
    <text evidence="5">Homodimer.</text>
</comment>
<keyword evidence="17" id="KW-1185">Reference proteome</keyword>
<dbReference type="Gene3D" id="3.30.390.10">
    <property type="entry name" value="Enolase-like, N-terminal domain"/>
    <property type="match status" value="1"/>
</dbReference>
<accession>A0A1B7LE13</accession>
<evidence type="ECO:0000256" key="6">
    <source>
        <dbReference type="ARBA" id="ARBA00012993"/>
    </source>
</evidence>
<feature type="active site" description="Proton acceptor" evidence="10">
    <location>
        <position position="331"/>
    </location>
</feature>
<dbReference type="OrthoDB" id="8630262at2"/>
<dbReference type="GO" id="GO:0050096">
    <property type="term" value="F:methylaspartate ammonia-lyase activity"/>
    <property type="evidence" value="ECO:0007669"/>
    <property type="project" value="UniProtKB-EC"/>
</dbReference>
<dbReference type="RefSeq" id="WP_066668894.1">
    <property type="nucleotide sequence ID" value="NZ_LYVF01000165.1"/>
</dbReference>
<dbReference type="SFLD" id="SFLDG00151">
    <property type="entry name" value="methylaspartate_ammonia-lyase"/>
    <property type="match status" value="1"/>
</dbReference>
<dbReference type="Proteomes" id="UP000078532">
    <property type="component" value="Unassembled WGS sequence"/>
</dbReference>
<evidence type="ECO:0000256" key="2">
    <source>
        <dbReference type="ARBA" id="ARBA00001946"/>
    </source>
</evidence>
<dbReference type="PANTHER" id="PTHR48073:SF2">
    <property type="entry name" value="O-SUCCINYLBENZOATE SYNTHASE"/>
    <property type="match status" value="1"/>
</dbReference>
<feature type="binding site" evidence="11">
    <location>
        <position position="173"/>
    </location>
    <ligand>
        <name>(2S,3S)-3-methyl-L-aspartate</name>
        <dbReference type="ChEBI" id="CHEBI:58724"/>
    </ligand>
</feature>
<evidence type="ECO:0000256" key="13">
    <source>
        <dbReference type="PIRSR" id="PIRSR017107-4"/>
    </source>
</evidence>
<sequence>MRIVDVLVTPGLTGFYFDDQLAIKAGAVQDGFAYVGEPLTPGFSAIRQRGEAVSVMLLLEDGQVAYGDCAAVQYSGAGGRDPLFLAADFIPLLTELVAPRLKGREITTFREMAGEMDHLPWPGHAHLHTAVRYGVTQALLDAVARTGRLTMAGVLAAEYGTELAVEPVPIFVQTGDDRYLNADKAILKRADVLPHGLINHVRAKLGERGELLLDYIRWLKGRIEKLGGGDYRPVLHIDVYGTVGQAFANDPARISAYFARLEEAARPYKLRIEGPVDAGGRAEQIALLGELRRTLARSGIQVAVVADEWCNTWEDIKEFVDAQAADMIQVKTPDLGGINNIVRSILYARTHGVGAYLGGTCNETDRSAQVCVHIALATRPGQMLAKPGMGLDEGYMIVYNEMMRTMALYGALDNTAGCSIGR</sequence>
<dbReference type="PANTHER" id="PTHR48073">
    <property type="entry name" value="O-SUCCINYLBENZOATE SYNTHASE-RELATED"/>
    <property type="match status" value="1"/>
</dbReference>
<dbReference type="CDD" id="cd03314">
    <property type="entry name" value="MAL"/>
    <property type="match status" value="1"/>
</dbReference>
<comment type="cofactor">
    <cofactor evidence="2 13">
        <name>Mg(2+)</name>
        <dbReference type="ChEBI" id="CHEBI:18420"/>
    </cofactor>
</comment>
<dbReference type="EC" id="4.3.1.2" evidence="6"/>
<dbReference type="Gene3D" id="3.20.20.120">
    <property type="entry name" value="Enolase-like C-terminal domain"/>
    <property type="match status" value="1"/>
</dbReference>
<evidence type="ECO:0000256" key="8">
    <source>
        <dbReference type="ARBA" id="ARBA00022842"/>
    </source>
</evidence>
<proteinExistence type="inferred from homology"/>
<dbReference type="STRING" id="1838280.A6M21_00140"/>
<dbReference type="InterPro" id="IPR029017">
    <property type="entry name" value="Enolase-like_N"/>
</dbReference>
<dbReference type="SUPFAM" id="SSF54826">
    <property type="entry name" value="Enolase N-terminal domain-like"/>
    <property type="match status" value="1"/>
</dbReference>
<organism evidence="16 17">
    <name type="scientific">Desulfotomaculum copahuensis</name>
    <dbReference type="NCBI Taxonomy" id="1838280"/>
    <lineage>
        <taxon>Bacteria</taxon>
        <taxon>Bacillati</taxon>
        <taxon>Bacillota</taxon>
        <taxon>Clostridia</taxon>
        <taxon>Eubacteriales</taxon>
        <taxon>Desulfotomaculaceae</taxon>
        <taxon>Desulfotomaculum</taxon>
    </lineage>
</organism>
<evidence type="ECO:0000259" key="14">
    <source>
        <dbReference type="Pfam" id="PF05034"/>
    </source>
</evidence>
<evidence type="ECO:0000256" key="9">
    <source>
        <dbReference type="ARBA" id="ARBA00023239"/>
    </source>
</evidence>
<protein>
    <recommendedName>
        <fullName evidence="6">methylaspartate ammonia-lyase</fullName>
        <ecNumber evidence="6">4.3.1.2</ecNumber>
    </recommendedName>
</protein>
<feature type="domain" description="Methylaspartate ammonia-lyase N-terminal" evidence="14">
    <location>
        <begin position="1"/>
        <end position="160"/>
    </location>
</feature>
<evidence type="ECO:0000256" key="12">
    <source>
        <dbReference type="PIRSR" id="PIRSR017107-3"/>
    </source>
</evidence>
<dbReference type="SUPFAM" id="SSF51604">
    <property type="entry name" value="Enolase C-terminal domain-like"/>
    <property type="match status" value="1"/>
</dbReference>
<reference evidence="16 17" key="1">
    <citation type="submission" date="2016-04" db="EMBL/GenBank/DDBJ databases">
        <authorList>
            <person name="Evans L.H."/>
            <person name="Alamgir A."/>
            <person name="Owens N."/>
            <person name="Weber N.D."/>
            <person name="Virtaneva K."/>
            <person name="Barbian K."/>
            <person name="Babar A."/>
            <person name="Rosenke K."/>
        </authorList>
    </citation>
    <scope>NUCLEOTIDE SEQUENCE [LARGE SCALE GENOMIC DNA]</scope>
    <source>
        <strain evidence="16 17">LMa1</strain>
    </source>
</reference>
<keyword evidence="9 16" id="KW-0456">Lyase</keyword>
<dbReference type="InterPro" id="IPR022665">
    <property type="entry name" value="MeAsp_NH4-lyase_N"/>
</dbReference>
<comment type="catalytic activity">
    <reaction evidence="1">
        <text>(2S,3S)-3-methyl-L-aspartate = mesaconate + NH4(+)</text>
        <dbReference type="Rhea" id="RHEA:12829"/>
        <dbReference type="ChEBI" id="CHEBI:28938"/>
        <dbReference type="ChEBI" id="CHEBI:36986"/>
        <dbReference type="ChEBI" id="CHEBI:58724"/>
        <dbReference type="EC" id="4.3.1.2"/>
    </reaction>
</comment>
<dbReference type="GO" id="GO:0019553">
    <property type="term" value="P:L-glutamate catabolic process via L-citramalate"/>
    <property type="evidence" value="ECO:0007669"/>
    <property type="project" value="UniProtKB-UniPathway"/>
</dbReference>
<comment type="similarity">
    <text evidence="4">Belongs to the methylaspartate ammonia-lyase family.</text>
</comment>
<evidence type="ECO:0000256" key="1">
    <source>
        <dbReference type="ARBA" id="ARBA00000789"/>
    </source>
</evidence>
<comment type="pathway">
    <text evidence="3">Amino-acid degradation; L-glutamate degradation via mesaconate pathway; acetate and pyruvate from L-glutamate: step 2/4.</text>
</comment>